<feature type="domain" description="Helicase ATP-binding" evidence="2">
    <location>
        <begin position="265"/>
        <end position="423"/>
    </location>
</feature>
<dbReference type="SMART" id="SM00490">
    <property type="entry name" value="HELICc"/>
    <property type="match status" value="1"/>
</dbReference>
<dbReference type="PROSITE" id="PS51194">
    <property type="entry name" value="HELICASE_CTER"/>
    <property type="match status" value="1"/>
</dbReference>
<name>A0ABS3PYX6_9FLAO</name>
<keyword evidence="4" id="KW-0547">Nucleotide-binding</keyword>
<dbReference type="PANTHER" id="PTHR45766:SF6">
    <property type="entry name" value="SWI_SNF-RELATED MATRIX-ASSOCIATED ACTIN-DEPENDENT REGULATOR OF CHROMATIN SUBFAMILY A-LIKE PROTEIN 1"/>
    <property type="match status" value="1"/>
</dbReference>
<evidence type="ECO:0000259" key="2">
    <source>
        <dbReference type="PROSITE" id="PS51192"/>
    </source>
</evidence>
<sequence length="1107" mass="127719">MSSKFFTNTEGNTLFKKFEGVLENNPIAFFDALVGYFRASGYFKLRPFLEKMSEIRILVGINADKLIADAKRKGLLYLEDKIKTKEELLRSITQDIDKAPYEAEVEDGIKQFLDDIFSGKVKIRAYGQKKLHAKFYILRPMNFNKDSFASVIMGSSNLTNAGLGIYDDANYELNVQLNSYDDVKFALDEFEPLWKNASELIPADIDKLIAGTYLAKNTLTPYDLYLKMLIEYFGEEAVLDSLNNEELPEGYTNLQYQADAVNEGVRMLMKHNGFILADVVGLGKTVVATRIIKKYIAKNGHNTKVLVVHPNALKVGWENTIKDFGIGNYVDFISNGSLHKLFIDKNIDYQKPEEYDLIIVDEAHNFRSSNTTKYEYLELLCKTPRIGLGNDMSNRKKVILISATPINNKPDDIANQIFLFQDARNSTIEGVPNLKSFFYEKSVAYQNLKSLKGDALIKEVKAIYEPIREKVFSEIVIRRTRADIKKIERYSEDIASQGMTFPTVVGPNKISYNFNAYQAQVFESTVTAILTNLAYYRYRAIEFLNPEFANLYDNAQHIALQLAMIMKTLLVKRLESSFTAFVNSLRRFKISNQRMIEMFANDKVYIAPDLDINKFLDNYREEELEAKIESLSEKSPKNRIFKAKDFSEGLLEGLKKDQVILEALVQQWENIGEDPKLEEFFKTINTTLLDERNIEKKLVIFSESTETVDYLADELRKIGRNDVLAISAKNSKTQFATIRKNFDANYPENQENKYNIIITTEVLAEGVNLHRANVILNYDIPWNATKLMQRIGRVNRIGSKAKNIYVYNFFPTAESNKLITLNEKALKKLQSFHTALGEDAKVYTEEEQIVDNVLGNLQTQEEVDERLQYLEKVRMLYKNDLKTYQRIKKLPLKSRIARLANVKREEALAVIGQPIDNAVLCYLRNQMKEGFYVANENNCVEITFYQAIKLFEATKEEKTTIIETQLFKPVNKAIIHFKEVYNREYSVEEFDKYNLNKQENKAKKFLENLIKMKVQAGLTDMQVTIIKTGLETIYRGKFNRFLREVTQLATIQKKKQFPLSILVEKLAEILNHYPFAEIARLDSLRLKENHIVQTYEEPTIVLTETFI</sequence>
<dbReference type="SMART" id="SM00487">
    <property type="entry name" value="DEXDc"/>
    <property type="match status" value="1"/>
</dbReference>
<keyword evidence="4" id="KW-0347">Helicase</keyword>
<keyword evidence="5" id="KW-1185">Reference proteome</keyword>
<dbReference type="InterPro" id="IPR027417">
    <property type="entry name" value="P-loop_NTPase"/>
</dbReference>
<dbReference type="CDD" id="cd09178">
    <property type="entry name" value="PLDc_N_Snf2_like"/>
    <property type="match status" value="1"/>
</dbReference>
<feature type="domain" description="Helicase C-terminal" evidence="3">
    <location>
        <begin position="676"/>
        <end position="840"/>
    </location>
</feature>
<dbReference type="InterPro" id="IPR049730">
    <property type="entry name" value="SNF2/RAD54-like_C"/>
</dbReference>
<dbReference type="EMBL" id="JAGDYP010000006">
    <property type="protein sequence ID" value="MBO1884544.1"/>
    <property type="molecule type" value="Genomic_DNA"/>
</dbReference>
<dbReference type="GO" id="GO:0004386">
    <property type="term" value="F:helicase activity"/>
    <property type="evidence" value="ECO:0007669"/>
    <property type="project" value="UniProtKB-KW"/>
</dbReference>
<evidence type="ECO:0000313" key="4">
    <source>
        <dbReference type="EMBL" id="MBO1884544.1"/>
    </source>
</evidence>
<accession>A0ABS3PYX6</accession>
<dbReference type="Pfam" id="PF13091">
    <property type="entry name" value="PLDc_2"/>
    <property type="match status" value="1"/>
</dbReference>
<dbReference type="Pfam" id="PF00271">
    <property type="entry name" value="Helicase_C"/>
    <property type="match status" value="1"/>
</dbReference>
<dbReference type="Pfam" id="PF04851">
    <property type="entry name" value="ResIII"/>
    <property type="match status" value="1"/>
</dbReference>
<evidence type="ECO:0000259" key="3">
    <source>
        <dbReference type="PROSITE" id="PS51194"/>
    </source>
</evidence>
<dbReference type="InterPro" id="IPR025202">
    <property type="entry name" value="PLD-like_dom"/>
</dbReference>
<dbReference type="Gene3D" id="3.40.50.10810">
    <property type="entry name" value="Tandem AAA-ATPase domain"/>
    <property type="match status" value="1"/>
</dbReference>
<gene>
    <name evidence="4" type="ORF">J4N46_08970</name>
</gene>
<dbReference type="InterPro" id="IPR006935">
    <property type="entry name" value="Helicase/UvrB_N"/>
</dbReference>
<dbReference type="CDD" id="cd18793">
    <property type="entry name" value="SF2_C_SNF"/>
    <property type="match status" value="1"/>
</dbReference>
<reference evidence="4 5" key="1">
    <citation type="submission" date="2021-03" db="EMBL/GenBank/DDBJ databases">
        <title>Isolation and description of Capnocytophaga bilenii sp. nov., a novel Capnocytophaga species, isolated from a gingivitis subject.</title>
        <authorList>
            <person name="Antezack A."/>
            <person name="Monnet-Corti V."/>
            <person name="La Scola B."/>
        </authorList>
    </citation>
    <scope>NUCLEOTIDE SEQUENCE [LARGE SCALE GENOMIC DNA]</scope>
    <source>
        <strain evidence="4 5">Marseille-Q4570</strain>
    </source>
</reference>
<dbReference type="Proteomes" id="UP000681610">
    <property type="component" value="Unassembled WGS sequence"/>
</dbReference>
<dbReference type="RefSeq" id="WP_208059014.1">
    <property type="nucleotide sequence ID" value="NZ_JAGDYP010000006.1"/>
</dbReference>
<evidence type="ECO:0000313" key="5">
    <source>
        <dbReference type="Proteomes" id="UP000681610"/>
    </source>
</evidence>
<dbReference type="Gene3D" id="3.30.870.10">
    <property type="entry name" value="Endonuclease Chain A"/>
    <property type="match status" value="1"/>
</dbReference>
<dbReference type="InterPro" id="IPR014001">
    <property type="entry name" value="Helicase_ATP-bd"/>
</dbReference>
<protein>
    <submittedName>
        <fullName evidence="4">DEAD/DEAH box helicase family protein</fullName>
    </submittedName>
</protein>
<organism evidence="4 5">
    <name type="scientific">Capnocytophaga bilenii</name>
    <dbReference type="NCBI Taxonomy" id="2819369"/>
    <lineage>
        <taxon>Bacteria</taxon>
        <taxon>Pseudomonadati</taxon>
        <taxon>Bacteroidota</taxon>
        <taxon>Flavobacteriia</taxon>
        <taxon>Flavobacteriales</taxon>
        <taxon>Flavobacteriaceae</taxon>
        <taxon>Capnocytophaga</taxon>
    </lineage>
</organism>
<keyword evidence="4" id="KW-0067">ATP-binding</keyword>
<dbReference type="SUPFAM" id="SSF52540">
    <property type="entry name" value="P-loop containing nucleoside triphosphate hydrolases"/>
    <property type="match status" value="1"/>
</dbReference>
<dbReference type="PROSITE" id="PS51192">
    <property type="entry name" value="HELICASE_ATP_BIND_1"/>
    <property type="match status" value="1"/>
</dbReference>
<proteinExistence type="predicted"/>
<keyword evidence="1" id="KW-0378">Hydrolase</keyword>
<dbReference type="InterPro" id="IPR001650">
    <property type="entry name" value="Helicase_C-like"/>
</dbReference>
<comment type="caution">
    <text evidence="4">The sequence shown here is derived from an EMBL/GenBank/DDBJ whole genome shotgun (WGS) entry which is preliminary data.</text>
</comment>
<evidence type="ECO:0000256" key="1">
    <source>
        <dbReference type="ARBA" id="ARBA00022801"/>
    </source>
</evidence>
<dbReference type="PANTHER" id="PTHR45766">
    <property type="entry name" value="DNA ANNEALING HELICASE AND ENDONUCLEASE ZRANB3 FAMILY MEMBER"/>
    <property type="match status" value="1"/>
</dbReference>
<dbReference type="Gene3D" id="3.40.50.300">
    <property type="entry name" value="P-loop containing nucleotide triphosphate hydrolases"/>
    <property type="match status" value="1"/>
</dbReference>
<dbReference type="InterPro" id="IPR038718">
    <property type="entry name" value="SNF2-like_sf"/>
</dbReference>